<dbReference type="EMBL" id="CM047902">
    <property type="protein sequence ID" value="KAJ0094955.1"/>
    <property type="molecule type" value="Genomic_DNA"/>
</dbReference>
<reference evidence="2" key="1">
    <citation type="journal article" date="2023" name="G3 (Bethesda)">
        <title>Genome assembly and association tests identify interacting loci associated with vigor, precocity, and sex in interspecific pistachio rootstocks.</title>
        <authorList>
            <person name="Palmer W."/>
            <person name="Jacygrad E."/>
            <person name="Sagayaradj S."/>
            <person name="Cavanaugh K."/>
            <person name="Han R."/>
            <person name="Bertier L."/>
            <person name="Beede B."/>
            <person name="Kafkas S."/>
            <person name="Golino D."/>
            <person name="Preece J."/>
            <person name="Michelmore R."/>
        </authorList>
    </citation>
    <scope>NUCLEOTIDE SEQUENCE [LARGE SCALE GENOMIC DNA]</scope>
</reference>
<organism evidence="1 2">
    <name type="scientific">Pistacia atlantica</name>
    <dbReference type="NCBI Taxonomy" id="434234"/>
    <lineage>
        <taxon>Eukaryota</taxon>
        <taxon>Viridiplantae</taxon>
        <taxon>Streptophyta</taxon>
        <taxon>Embryophyta</taxon>
        <taxon>Tracheophyta</taxon>
        <taxon>Spermatophyta</taxon>
        <taxon>Magnoliopsida</taxon>
        <taxon>eudicotyledons</taxon>
        <taxon>Gunneridae</taxon>
        <taxon>Pentapetalae</taxon>
        <taxon>rosids</taxon>
        <taxon>malvids</taxon>
        <taxon>Sapindales</taxon>
        <taxon>Anacardiaceae</taxon>
        <taxon>Pistacia</taxon>
    </lineage>
</organism>
<evidence type="ECO:0000313" key="2">
    <source>
        <dbReference type="Proteomes" id="UP001164250"/>
    </source>
</evidence>
<comment type="caution">
    <text evidence="1">The sequence shown here is derived from an EMBL/GenBank/DDBJ whole genome shotgun (WGS) entry which is preliminary data.</text>
</comment>
<proteinExistence type="predicted"/>
<evidence type="ECO:0000313" key="1">
    <source>
        <dbReference type="EMBL" id="KAJ0094955.1"/>
    </source>
</evidence>
<dbReference type="Proteomes" id="UP001164250">
    <property type="component" value="Chromosome 6"/>
</dbReference>
<sequence length="54" mass="6493">MFSTFMIIYLFIKINDFVIGEKLSHGMENLVYCIMLLLYQTGLKLMVLIWRFLQ</sequence>
<gene>
    <name evidence="1" type="ORF">Patl1_16488</name>
</gene>
<accession>A0ACC1B7R8</accession>
<keyword evidence="2" id="KW-1185">Reference proteome</keyword>
<name>A0ACC1B7R8_9ROSI</name>
<protein>
    <submittedName>
        <fullName evidence="1">Uncharacterized protein</fullName>
    </submittedName>
</protein>